<evidence type="ECO:0000256" key="4">
    <source>
        <dbReference type="ARBA" id="ARBA00022741"/>
    </source>
</evidence>
<keyword evidence="3 8" id="KW-0479">Metal-binding</keyword>
<keyword evidence="2 8" id="KW-0436">Ligase</keyword>
<dbReference type="InterPro" id="IPR004365">
    <property type="entry name" value="NA-bd_OB_tRNA"/>
</dbReference>
<dbReference type="PANTHER" id="PTHR42918">
    <property type="entry name" value="LYSYL-TRNA SYNTHETASE"/>
    <property type="match status" value="1"/>
</dbReference>
<dbReference type="SUPFAM" id="SSF50249">
    <property type="entry name" value="Nucleic acid-binding proteins"/>
    <property type="match status" value="1"/>
</dbReference>
<evidence type="ECO:0000256" key="1">
    <source>
        <dbReference type="ARBA" id="ARBA00008226"/>
    </source>
</evidence>
<dbReference type="InterPro" id="IPR002313">
    <property type="entry name" value="Lys-tRNA-ligase_II"/>
</dbReference>
<evidence type="ECO:0000256" key="5">
    <source>
        <dbReference type="ARBA" id="ARBA00022840"/>
    </source>
</evidence>
<feature type="region of interest" description="Disordered" evidence="9">
    <location>
        <begin position="1"/>
        <end position="22"/>
    </location>
</feature>
<dbReference type="PATRIC" id="fig|1391654.3.peg.4831"/>
<evidence type="ECO:0000313" key="11">
    <source>
        <dbReference type="EMBL" id="AKU98103.1"/>
    </source>
</evidence>
<evidence type="ECO:0000256" key="3">
    <source>
        <dbReference type="ARBA" id="ARBA00022723"/>
    </source>
</evidence>
<dbReference type="SUPFAM" id="SSF55681">
    <property type="entry name" value="Class II aaRS and biotin synthetases"/>
    <property type="match status" value="1"/>
</dbReference>
<evidence type="ECO:0000256" key="8">
    <source>
        <dbReference type="HAMAP-Rule" id="MF_00252"/>
    </source>
</evidence>
<dbReference type="Gene3D" id="2.40.50.140">
    <property type="entry name" value="Nucleic acid-binding proteins"/>
    <property type="match status" value="1"/>
</dbReference>
<dbReference type="GO" id="GO:0006430">
    <property type="term" value="P:lysyl-tRNA aminoacylation"/>
    <property type="evidence" value="ECO:0007669"/>
    <property type="project" value="UniProtKB-UniRule"/>
</dbReference>
<feature type="binding site" evidence="8">
    <location>
        <position position="481"/>
    </location>
    <ligand>
        <name>Mg(2+)</name>
        <dbReference type="ChEBI" id="CHEBI:18420"/>
        <label>1</label>
    </ligand>
</feature>
<dbReference type="Proteomes" id="UP000064967">
    <property type="component" value="Chromosome"/>
</dbReference>
<dbReference type="GO" id="GO:0005524">
    <property type="term" value="F:ATP binding"/>
    <property type="evidence" value="ECO:0007669"/>
    <property type="project" value="UniProtKB-UniRule"/>
</dbReference>
<evidence type="ECO:0000256" key="7">
    <source>
        <dbReference type="ARBA" id="ARBA00048573"/>
    </source>
</evidence>
<keyword evidence="4 8" id="KW-0547">Nucleotide-binding</keyword>
<dbReference type="Pfam" id="PF00152">
    <property type="entry name" value="tRNA-synt_2"/>
    <property type="match status" value="1"/>
</dbReference>
<dbReference type="InterPro" id="IPR012340">
    <property type="entry name" value="NA-bd_OB-fold"/>
</dbReference>
<dbReference type="Gene3D" id="3.30.930.10">
    <property type="entry name" value="Bira Bifunctional Protein, Domain 2"/>
    <property type="match status" value="1"/>
</dbReference>
<evidence type="ECO:0000256" key="9">
    <source>
        <dbReference type="SAM" id="MobiDB-lite"/>
    </source>
</evidence>
<reference evidence="11 12" key="1">
    <citation type="submission" date="2015-08" db="EMBL/GenBank/DDBJ databases">
        <authorList>
            <person name="Babu N.S."/>
            <person name="Beckwith C.J."/>
            <person name="Beseler K.G."/>
            <person name="Brison A."/>
            <person name="Carone J.V."/>
            <person name="Caskin T.P."/>
            <person name="Diamond M."/>
            <person name="Durham M.E."/>
            <person name="Foxe J.M."/>
            <person name="Go M."/>
            <person name="Henderson B.A."/>
            <person name="Jones I.B."/>
            <person name="McGettigan J.A."/>
            <person name="Micheletti S.J."/>
            <person name="Nasrallah M.E."/>
            <person name="Ortiz D."/>
            <person name="Piller C.R."/>
            <person name="Privatt S.R."/>
            <person name="Schneider S.L."/>
            <person name="Sharp S."/>
            <person name="Smith T.C."/>
            <person name="Stanton J.D."/>
            <person name="Ullery H.E."/>
            <person name="Wilson R.J."/>
            <person name="Serrano M.G."/>
            <person name="Buck G."/>
            <person name="Lee V."/>
            <person name="Wang Y."/>
            <person name="Carvalho R."/>
            <person name="Voegtly L."/>
            <person name="Shi R."/>
            <person name="Duckworth R."/>
            <person name="Johnson A."/>
            <person name="Loviza R."/>
            <person name="Walstead R."/>
            <person name="Shah Z."/>
            <person name="Kiflezghi M."/>
            <person name="Wade K."/>
            <person name="Ball S.L."/>
            <person name="Bradley K.W."/>
            <person name="Asai D.J."/>
            <person name="Bowman C.A."/>
            <person name="Russell D.A."/>
            <person name="Pope W.H."/>
            <person name="Jacobs-Sera D."/>
            <person name="Hendrix R.W."/>
            <person name="Hatfull G.F."/>
        </authorList>
    </citation>
    <scope>NUCLEOTIDE SEQUENCE [LARGE SCALE GENOMIC DNA]</scope>
    <source>
        <strain evidence="11 12">DSM 27648</strain>
    </source>
</reference>
<comment type="similarity">
    <text evidence="1 8">Belongs to the class-II aminoacyl-tRNA synthetase family.</text>
</comment>
<feature type="binding site" evidence="8">
    <location>
        <position position="481"/>
    </location>
    <ligand>
        <name>Mg(2+)</name>
        <dbReference type="ChEBI" id="CHEBI:18420"/>
        <label>2</label>
    </ligand>
</feature>
<feature type="binding site" evidence="8">
    <location>
        <position position="474"/>
    </location>
    <ligand>
        <name>Mg(2+)</name>
        <dbReference type="ChEBI" id="CHEBI:18420"/>
        <label>1</label>
    </ligand>
</feature>
<dbReference type="AlphaFoldDB" id="A0A0K1PX52"/>
<dbReference type="GO" id="GO:0000049">
    <property type="term" value="F:tRNA binding"/>
    <property type="evidence" value="ECO:0007669"/>
    <property type="project" value="TreeGrafter"/>
</dbReference>
<dbReference type="EMBL" id="CP012333">
    <property type="protein sequence ID" value="AKU98103.1"/>
    <property type="molecule type" value="Genomic_DNA"/>
</dbReference>
<dbReference type="CDD" id="cd04322">
    <property type="entry name" value="LysRS_N"/>
    <property type="match status" value="1"/>
</dbReference>
<dbReference type="PANTHER" id="PTHR42918:SF15">
    <property type="entry name" value="LYSINE--TRNA LIGASE, CHLOROPLASTIC_MITOCHONDRIAL"/>
    <property type="match status" value="1"/>
</dbReference>
<feature type="domain" description="Aminoacyl-transfer RNA synthetases class-II family profile" evidence="10">
    <location>
        <begin position="199"/>
        <end position="562"/>
    </location>
</feature>
<comment type="cofactor">
    <cofactor evidence="8">
        <name>Mg(2+)</name>
        <dbReference type="ChEBI" id="CHEBI:18420"/>
    </cofactor>
    <text evidence="8">Binds 3 Mg(2+) ions per subunit.</text>
</comment>
<proteinExistence type="inferred from homology"/>
<evidence type="ECO:0000259" key="10">
    <source>
        <dbReference type="PROSITE" id="PS50862"/>
    </source>
</evidence>
<dbReference type="InterPro" id="IPR044136">
    <property type="entry name" value="Lys-tRNA-ligase_II_N"/>
</dbReference>
<keyword evidence="8" id="KW-0963">Cytoplasm</keyword>
<dbReference type="InterPro" id="IPR004364">
    <property type="entry name" value="Aa-tRNA-synt_II"/>
</dbReference>
<dbReference type="PROSITE" id="PS50862">
    <property type="entry name" value="AA_TRNA_LIGASE_II"/>
    <property type="match status" value="1"/>
</dbReference>
<dbReference type="RefSeq" id="WP_146649130.1">
    <property type="nucleotide sequence ID" value="NZ_CP012333.1"/>
</dbReference>
<name>A0A0K1PX52_9BACT</name>
<keyword evidence="5 8" id="KW-0067">ATP-binding</keyword>
<gene>
    <name evidence="8" type="primary">lysS</name>
    <name evidence="11" type="ORF">AKJ09_04767</name>
</gene>
<keyword evidence="6 8" id="KW-0030">Aminoacyl-tRNA synthetase</keyword>
<keyword evidence="12" id="KW-1185">Reference proteome</keyword>
<organism evidence="11 12">
    <name type="scientific">Labilithrix luteola</name>
    <dbReference type="NCBI Taxonomy" id="1391654"/>
    <lineage>
        <taxon>Bacteria</taxon>
        <taxon>Pseudomonadati</taxon>
        <taxon>Myxococcota</taxon>
        <taxon>Polyangia</taxon>
        <taxon>Polyangiales</taxon>
        <taxon>Labilitrichaceae</taxon>
        <taxon>Labilithrix</taxon>
    </lineage>
</organism>
<dbReference type="EC" id="6.1.1.6" evidence="8"/>
<dbReference type="PRINTS" id="PR00982">
    <property type="entry name" value="TRNASYNTHLYS"/>
</dbReference>
<dbReference type="STRING" id="1391654.AKJ09_04767"/>
<comment type="subunit">
    <text evidence="8">Homodimer.</text>
</comment>
<dbReference type="KEGG" id="llu:AKJ09_04767"/>
<dbReference type="GO" id="GO:0004824">
    <property type="term" value="F:lysine-tRNA ligase activity"/>
    <property type="evidence" value="ECO:0007669"/>
    <property type="project" value="UniProtKB-UniRule"/>
</dbReference>
<evidence type="ECO:0000256" key="2">
    <source>
        <dbReference type="ARBA" id="ARBA00022598"/>
    </source>
</evidence>
<comment type="subcellular location">
    <subcellularLocation>
        <location evidence="8">Cytoplasm</location>
    </subcellularLocation>
</comment>
<dbReference type="Pfam" id="PF01336">
    <property type="entry name" value="tRNA_anti-codon"/>
    <property type="match status" value="1"/>
</dbReference>
<dbReference type="InterPro" id="IPR045864">
    <property type="entry name" value="aa-tRNA-synth_II/BPL/LPL"/>
</dbReference>
<keyword evidence="8" id="KW-0648">Protein biosynthesis</keyword>
<evidence type="ECO:0000313" key="12">
    <source>
        <dbReference type="Proteomes" id="UP000064967"/>
    </source>
</evidence>
<dbReference type="GO" id="GO:0000287">
    <property type="term" value="F:magnesium ion binding"/>
    <property type="evidence" value="ECO:0007669"/>
    <property type="project" value="UniProtKB-UniRule"/>
</dbReference>
<keyword evidence="8" id="KW-0460">Magnesium</keyword>
<accession>A0A0K1PX52</accession>
<dbReference type="InterPro" id="IPR006195">
    <property type="entry name" value="aa-tRNA-synth_II"/>
</dbReference>
<dbReference type="GO" id="GO:0005829">
    <property type="term" value="C:cytosol"/>
    <property type="evidence" value="ECO:0007669"/>
    <property type="project" value="TreeGrafter"/>
</dbReference>
<sequence length="564" mass="63126">MSGSESSQGSGTGHSAEQALIDARRAKADRIRKRGENPFANDVVAREGGITLDIGALRERASGARSADGKYTEDKVKELTGADRFHVRGRVIAFRSAGGLSFLRLRDRTGEIQLLVSEAALGAGYAALEDIDLGDFVEAEGALTASKRGELSIEPTRIRMLTKALRPPPEKWHGLQDVETRYRQRYVDLFANPAVADVFRARSLIVRATRKLLDDTGFLEVETPTMHTLIGGAAAKPFTTHHNALDMKLFMRIAPELYLKRLLVGGLDRVYEIGRCYRNEGISTRHNPEFTMLEYYWAYATYDDLMAFTEKMLRGIDGELAKAMPEAHAKWKAERPFTIDEPFARIPMDTAVANAARSTKIPAWEAAVADKGGAGLVALLGQDFGEHIKEWAKSSPRAKSIDWGNFRKGWLKCENDGERLFAAYEYLGEPFLTEDYKAQDGKRSLPVFIMDYPFETSPLARRNDARPALVDRFELFIHGRELCNAFSELNDPDDQAERFREQVRKKAAGAEETMDYDEDYVRALEHGMPPAAGFGMGMDRLTMMLTNSPSIRDVVLFPLLRPEQ</sequence>
<dbReference type="HAMAP" id="MF_00252">
    <property type="entry name" value="Lys_tRNA_synth_class2"/>
    <property type="match status" value="1"/>
</dbReference>
<feature type="compositionally biased region" description="Low complexity" evidence="9">
    <location>
        <begin position="1"/>
        <end position="15"/>
    </location>
</feature>
<comment type="catalytic activity">
    <reaction evidence="7 8">
        <text>tRNA(Lys) + L-lysine + ATP = L-lysyl-tRNA(Lys) + AMP + diphosphate</text>
        <dbReference type="Rhea" id="RHEA:20792"/>
        <dbReference type="Rhea" id="RHEA-COMP:9696"/>
        <dbReference type="Rhea" id="RHEA-COMP:9697"/>
        <dbReference type="ChEBI" id="CHEBI:30616"/>
        <dbReference type="ChEBI" id="CHEBI:32551"/>
        <dbReference type="ChEBI" id="CHEBI:33019"/>
        <dbReference type="ChEBI" id="CHEBI:78442"/>
        <dbReference type="ChEBI" id="CHEBI:78529"/>
        <dbReference type="ChEBI" id="CHEBI:456215"/>
        <dbReference type="EC" id="6.1.1.6"/>
    </reaction>
</comment>
<dbReference type="InterPro" id="IPR018149">
    <property type="entry name" value="Lys-tRNA-synth_II_C"/>
</dbReference>
<evidence type="ECO:0000256" key="6">
    <source>
        <dbReference type="ARBA" id="ARBA00023146"/>
    </source>
</evidence>
<dbReference type="OrthoDB" id="9801152at2"/>
<protein>
    <recommendedName>
        <fullName evidence="8">Lysine--tRNA ligase</fullName>
        <ecNumber evidence="8">6.1.1.6</ecNumber>
    </recommendedName>
    <alternativeName>
        <fullName evidence="8">Lysyl-tRNA synthetase</fullName>
        <shortName evidence="8">LysRS</shortName>
    </alternativeName>
</protein>